<dbReference type="EMBL" id="OUUY01000142">
    <property type="protein sequence ID" value="SPQ02113.1"/>
    <property type="molecule type" value="Genomic_DNA"/>
</dbReference>
<feature type="domain" description="DM2" evidence="1">
    <location>
        <begin position="17"/>
        <end position="94"/>
    </location>
</feature>
<keyword evidence="3" id="KW-1185">Reference proteome</keyword>
<dbReference type="SMART" id="SM00151">
    <property type="entry name" value="SWIB"/>
    <property type="match status" value="1"/>
</dbReference>
<name>A0A2U3QL23_9BACT</name>
<gene>
    <name evidence="2" type="ORF">NBG4_900004</name>
</gene>
<evidence type="ECO:0000313" key="2">
    <source>
        <dbReference type="EMBL" id="SPQ02113.1"/>
    </source>
</evidence>
<accession>A0A2U3QL23</accession>
<dbReference type="AlphaFoldDB" id="A0A2U3QL23"/>
<proteinExistence type="predicted"/>
<reference evidence="3" key="1">
    <citation type="submission" date="2018-03" db="EMBL/GenBank/DDBJ databases">
        <authorList>
            <person name="Zecchin S."/>
        </authorList>
    </citation>
    <scope>NUCLEOTIDE SEQUENCE [LARGE SCALE GENOMIC DNA]</scope>
</reference>
<dbReference type="InterPro" id="IPR019835">
    <property type="entry name" value="SWIB_domain"/>
</dbReference>
<evidence type="ECO:0000259" key="1">
    <source>
        <dbReference type="PROSITE" id="PS51925"/>
    </source>
</evidence>
<protein>
    <recommendedName>
        <fullName evidence="1">DM2 domain-containing protein</fullName>
    </recommendedName>
</protein>
<organism evidence="2 3">
    <name type="scientific">Candidatus Sulfobium mesophilum</name>
    <dbReference type="NCBI Taxonomy" id="2016548"/>
    <lineage>
        <taxon>Bacteria</taxon>
        <taxon>Pseudomonadati</taxon>
        <taxon>Nitrospirota</taxon>
        <taxon>Nitrospiria</taxon>
        <taxon>Nitrospirales</taxon>
        <taxon>Nitrospiraceae</taxon>
        <taxon>Candidatus Sulfobium</taxon>
    </lineage>
</organism>
<sequence length="94" mass="10635">MAETEKKVTKKGSPNSAFMKAMKPSEALAKIVGNEPLPRTEITKKLWEYIKNNNLQDAKNKRNINADDNLLAVFDGKNQVSMFEMTKLVNKHLS</sequence>
<dbReference type="PROSITE" id="PS51925">
    <property type="entry name" value="SWIB_MDM2"/>
    <property type="match status" value="1"/>
</dbReference>
<dbReference type="Proteomes" id="UP000245125">
    <property type="component" value="Unassembled WGS sequence"/>
</dbReference>
<dbReference type="Pfam" id="PF02201">
    <property type="entry name" value="SWIB"/>
    <property type="match status" value="1"/>
</dbReference>
<dbReference type="InterPro" id="IPR003121">
    <property type="entry name" value="SWIB_MDM2_domain"/>
</dbReference>
<dbReference type="InterPro" id="IPR036885">
    <property type="entry name" value="SWIB_MDM2_dom_sf"/>
</dbReference>
<evidence type="ECO:0000313" key="3">
    <source>
        <dbReference type="Proteomes" id="UP000245125"/>
    </source>
</evidence>
<dbReference type="PANTHER" id="PTHR13844">
    <property type="entry name" value="SWI/SNF-RELATED MATRIX-ASSOCIATED ACTIN-DEPENDENT REGULATOR OF CHROMATIN SUBFAMILY D"/>
    <property type="match status" value="1"/>
</dbReference>
<dbReference type="Gene3D" id="1.10.245.10">
    <property type="entry name" value="SWIB/MDM2 domain"/>
    <property type="match status" value="1"/>
</dbReference>
<dbReference type="CDD" id="cd10567">
    <property type="entry name" value="SWIB-MDM2_like"/>
    <property type="match status" value="1"/>
</dbReference>
<dbReference type="SUPFAM" id="SSF47592">
    <property type="entry name" value="SWIB/MDM2 domain"/>
    <property type="match status" value="1"/>
</dbReference>